<evidence type="ECO:0000313" key="3">
    <source>
        <dbReference type="EMBL" id="MRV73301.1"/>
    </source>
</evidence>
<dbReference type="AlphaFoldDB" id="A0A7X2INX7"/>
<dbReference type="EMBL" id="WKJJ01000009">
    <property type="protein sequence ID" value="MRV73301.1"/>
    <property type="molecule type" value="Genomic_DNA"/>
</dbReference>
<evidence type="ECO:0000259" key="2">
    <source>
        <dbReference type="Pfam" id="PF02470"/>
    </source>
</evidence>
<feature type="region of interest" description="Disordered" evidence="1">
    <location>
        <begin position="306"/>
        <end position="341"/>
    </location>
</feature>
<accession>A0A7X2INX7</accession>
<feature type="domain" description="Mce/MlaD" evidence="2">
    <location>
        <begin position="47"/>
        <end position="128"/>
    </location>
</feature>
<evidence type="ECO:0000313" key="4">
    <source>
        <dbReference type="Proteomes" id="UP000446768"/>
    </source>
</evidence>
<sequence length="341" mass="36865">MSKHLPFSTAAPPLARRAWLLAMPALLALAAWFVYTASQQGMLSSKERIHFLAPTAAGMTPGMPVKLNGFIVGAVDRIALLPPTVQSNLRVRVELGIYRNYMGYIPRTTIAKLTQEGMLGPNVIELHPQRYDARPVGAGDVLAYERTPGLAEIATHFQETLAPVIEHATTLGASLNDPKGKFQGAISAAANAMETLPATAERLEQTVRRAGDDMHQLEVRTERSLDKTDRALDAVNSKLPVLLDKADKTVTDLQAAGASVKRITGDTEQAAPGLLQDAQQIGADGTRLMQGATKSWPMRLWLPPPQARGVAIDSQQDLPLPLMPQPAQPQQPPQPPVKDQK</sequence>
<proteinExistence type="predicted"/>
<dbReference type="InterPro" id="IPR052336">
    <property type="entry name" value="MlaD_Phospholipid_Transporter"/>
</dbReference>
<dbReference type="PANTHER" id="PTHR33371:SF4">
    <property type="entry name" value="INTERMEMBRANE PHOSPHOLIPID TRANSPORT SYSTEM BINDING PROTEIN MLAD"/>
    <property type="match status" value="1"/>
</dbReference>
<name>A0A7X2INX7_9BURK</name>
<comment type="caution">
    <text evidence="3">The sequence shown here is derived from an EMBL/GenBank/DDBJ whole genome shotgun (WGS) entry which is preliminary data.</text>
</comment>
<keyword evidence="4" id="KW-1185">Reference proteome</keyword>
<dbReference type="RefSeq" id="WP_154375711.1">
    <property type="nucleotide sequence ID" value="NZ_WKJJ01000009.1"/>
</dbReference>
<organism evidence="3 4">
    <name type="scientific">Pseudoduganella rivuli</name>
    <dbReference type="NCBI Taxonomy" id="2666085"/>
    <lineage>
        <taxon>Bacteria</taxon>
        <taxon>Pseudomonadati</taxon>
        <taxon>Pseudomonadota</taxon>
        <taxon>Betaproteobacteria</taxon>
        <taxon>Burkholderiales</taxon>
        <taxon>Oxalobacteraceae</taxon>
        <taxon>Telluria group</taxon>
        <taxon>Pseudoduganella</taxon>
    </lineage>
</organism>
<reference evidence="3 4" key="1">
    <citation type="submission" date="2019-11" db="EMBL/GenBank/DDBJ databases">
        <title>Novel species isolated from a subtropical stream in China.</title>
        <authorList>
            <person name="Lu H."/>
        </authorList>
    </citation>
    <scope>NUCLEOTIDE SEQUENCE [LARGE SCALE GENOMIC DNA]</scope>
    <source>
        <strain evidence="3 4">FT92W</strain>
    </source>
</reference>
<dbReference type="Pfam" id="PF02470">
    <property type="entry name" value="MlaD"/>
    <property type="match status" value="1"/>
</dbReference>
<dbReference type="InterPro" id="IPR003399">
    <property type="entry name" value="Mce/MlaD"/>
</dbReference>
<evidence type="ECO:0000256" key="1">
    <source>
        <dbReference type="SAM" id="MobiDB-lite"/>
    </source>
</evidence>
<feature type="compositionally biased region" description="Pro residues" evidence="1">
    <location>
        <begin position="321"/>
        <end position="341"/>
    </location>
</feature>
<protein>
    <submittedName>
        <fullName evidence="3">MCE family protein</fullName>
    </submittedName>
</protein>
<gene>
    <name evidence="3" type="ORF">GJ700_16435</name>
</gene>
<dbReference type="Proteomes" id="UP000446768">
    <property type="component" value="Unassembled WGS sequence"/>
</dbReference>
<dbReference type="PANTHER" id="PTHR33371">
    <property type="entry name" value="INTERMEMBRANE PHOSPHOLIPID TRANSPORT SYSTEM BINDING PROTEIN MLAD-RELATED"/>
    <property type="match status" value="1"/>
</dbReference>